<evidence type="ECO:0000313" key="2">
    <source>
        <dbReference type="EMBL" id="CAD9083180.1"/>
    </source>
</evidence>
<protein>
    <submittedName>
        <fullName evidence="2">Uncharacterized protein</fullName>
    </submittedName>
</protein>
<evidence type="ECO:0000256" key="1">
    <source>
        <dbReference type="SAM" id="MobiDB-lite"/>
    </source>
</evidence>
<name>A0A7S1KRH3_9EUKA</name>
<dbReference type="EMBL" id="HBGD01007726">
    <property type="protein sequence ID" value="CAD9083180.1"/>
    <property type="molecule type" value="Transcribed_RNA"/>
</dbReference>
<feature type="compositionally biased region" description="Low complexity" evidence="1">
    <location>
        <begin position="1"/>
        <end position="15"/>
    </location>
</feature>
<feature type="region of interest" description="Disordered" evidence="1">
    <location>
        <begin position="1"/>
        <end position="27"/>
    </location>
</feature>
<dbReference type="AlphaFoldDB" id="A0A7S1KRH3"/>
<gene>
    <name evidence="2" type="ORF">PCOS0759_LOCUS6422</name>
</gene>
<proteinExistence type="predicted"/>
<sequence>MSSTPTTHTSPHPTSIGQLSSKREKKTPLDVATIRQLRAMLQLTTATYINRTNRKLMKDCISELLVLRGEEVDEDNALSEGEEIETGKMVSSVEEDKADLLTIPLPARNSLIDAEEKVSNITYDTGCRLLMEVYKDVREDERLHCSVSFGGEDGDKDEICFSWGTTICFIERKIAQVCHTPIEAPFEKDALYTLDDLDSLEECASYIRKRIRAHRKWLNQQEIKRKSQRNDQAASINENQ</sequence>
<reference evidence="2" key="1">
    <citation type="submission" date="2021-01" db="EMBL/GenBank/DDBJ databases">
        <authorList>
            <person name="Corre E."/>
            <person name="Pelletier E."/>
            <person name="Niang G."/>
            <person name="Scheremetjew M."/>
            <person name="Finn R."/>
            <person name="Kale V."/>
            <person name="Holt S."/>
            <person name="Cochrane G."/>
            <person name="Meng A."/>
            <person name="Brown T."/>
            <person name="Cohen L."/>
        </authorList>
    </citation>
    <scope>NUCLEOTIDE SEQUENCE</scope>
    <source>
        <strain evidence="2">WS</strain>
    </source>
</reference>
<organism evidence="2">
    <name type="scientific">Percolomonas cosmopolitus</name>
    <dbReference type="NCBI Taxonomy" id="63605"/>
    <lineage>
        <taxon>Eukaryota</taxon>
        <taxon>Discoba</taxon>
        <taxon>Heterolobosea</taxon>
        <taxon>Tetramitia</taxon>
        <taxon>Eutetramitia</taxon>
        <taxon>Percolomonadidae</taxon>
        <taxon>Percolomonas</taxon>
    </lineage>
</organism>
<accession>A0A7S1KRH3</accession>